<feature type="domain" description="Peptidase C83" evidence="5">
    <location>
        <begin position="55"/>
        <end position="280"/>
    </location>
</feature>
<proteinExistence type="predicted"/>
<dbReference type="PANTHER" id="PTHR33447">
    <property type="entry name" value="GLUTATHIONE GAMMA-GLUTAMYLCYSTEINYLTRANSFERASE"/>
    <property type="match status" value="1"/>
</dbReference>
<sequence>MFPIHSSLKRMVSSFPRYMTTTVSHRPLSLAQHRIGAAGPPFFPSSTSQDFPTLDSFLHPVVEKYTTPTLIPFTSPEGKSLFRGAMNQGQTESFFKLLGNFTAQSSPYLAGISSLTMALNALEIDPRTIWKGNWRWYSGDQLKPCSSAEHVTEHGIPFDEFTCLAQPHCSVSSFRANMADGTSYAQFLKTLEQVTSNSSSQLVVHYARSVLGQTGQQQQDAHYSPIGAHNADQQQTLIMDVDRVHHPSVWVNTKDLYRAMLKQDSTGLSRGYFVLKQGLNAKPLKCEGCTNRRCQL</sequence>
<dbReference type="GO" id="GO:0010038">
    <property type="term" value="P:response to metal ion"/>
    <property type="evidence" value="ECO:0007669"/>
    <property type="project" value="InterPro"/>
</dbReference>
<protein>
    <recommendedName>
        <fullName evidence="1">glutathione gamma-glutamylcysteinyltransferase</fullName>
        <ecNumber evidence="1">2.3.2.15</ecNumber>
    </recommendedName>
</protein>
<comment type="caution">
    <text evidence="6">The sequence shown here is derived from an EMBL/GenBank/DDBJ whole genome shotgun (WGS) entry which is preliminary data.</text>
</comment>
<dbReference type="InterPro" id="IPR038765">
    <property type="entry name" value="Papain-like_cys_pep_sf"/>
</dbReference>
<accession>A0A1X2IDN0</accession>
<reference evidence="6 7" key="1">
    <citation type="submission" date="2016-07" db="EMBL/GenBank/DDBJ databases">
        <title>Pervasive Adenine N6-methylation of Active Genes in Fungi.</title>
        <authorList>
            <consortium name="DOE Joint Genome Institute"/>
            <person name="Mondo S.J."/>
            <person name="Dannebaum R.O."/>
            <person name="Kuo R.C."/>
            <person name="Labutti K."/>
            <person name="Haridas S."/>
            <person name="Kuo A."/>
            <person name="Salamov A."/>
            <person name="Ahrendt S.R."/>
            <person name="Lipzen A."/>
            <person name="Sullivan W."/>
            <person name="Andreopoulos W.B."/>
            <person name="Clum A."/>
            <person name="Lindquist E."/>
            <person name="Daum C."/>
            <person name="Ramamoorthy G.K."/>
            <person name="Gryganskyi A."/>
            <person name="Culley D."/>
            <person name="Magnuson J.K."/>
            <person name="James T.Y."/>
            <person name="O'Malley M.A."/>
            <person name="Stajich J.E."/>
            <person name="Spatafora J.W."/>
            <person name="Visel A."/>
            <person name="Grigoriev I.V."/>
        </authorList>
    </citation>
    <scope>NUCLEOTIDE SEQUENCE [LARGE SCALE GENOMIC DNA]</scope>
    <source>
        <strain evidence="6 7">NRRL 1336</strain>
    </source>
</reference>
<evidence type="ECO:0000313" key="7">
    <source>
        <dbReference type="Proteomes" id="UP000193560"/>
    </source>
</evidence>
<dbReference type="GO" id="GO:0046938">
    <property type="term" value="P:phytochelatin biosynthetic process"/>
    <property type="evidence" value="ECO:0007669"/>
    <property type="project" value="InterPro"/>
</dbReference>
<dbReference type="InterPro" id="IPR007719">
    <property type="entry name" value="PCS_N"/>
</dbReference>
<dbReference type="SUPFAM" id="SSF54001">
    <property type="entry name" value="Cysteine proteinases"/>
    <property type="match status" value="1"/>
</dbReference>
<keyword evidence="4" id="KW-0479">Metal-binding</keyword>
<dbReference type="Proteomes" id="UP000193560">
    <property type="component" value="Unassembled WGS sequence"/>
</dbReference>
<dbReference type="EMBL" id="MCGE01000014">
    <property type="protein sequence ID" value="ORZ14620.1"/>
    <property type="molecule type" value="Genomic_DNA"/>
</dbReference>
<evidence type="ECO:0000259" key="5">
    <source>
        <dbReference type="PROSITE" id="PS51443"/>
    </source>
</evidence>
<dbReference type="Pfam" id="PF05023">
    <property type="entry name" value="Phytochelatin"/>
    <property type="match status" value="1"/>
</dbReference>
<dbReference type="GO" id="GO:0016756">
    <property type="term" value="F:glutathione gamma-glutamylcysteinyltransferase activity"/>
    <property type="evidence" value="ECO:0007669"/>
    <property type="project" value="UniProtKB-EC"/>
</dbReference>
<dbReference type="InterPro" id="IPR040409">
    <property type="entry name" value="PCS-like"/>
</dbReference>
<organism evidence="6 7">
    <name type="scientific">Absidia repens</name>
    <dbReference type="NCBI Taxonomy" id="90262"/>
    <lineage>
        <taxon>Eukaryota</taxon>
        <taxon>Fungi</taxon>
        <taxon>Fungi incertae sedis</taxon>
        <taxon>Mucoromycota</taxon>
        <taxon>Mucoromycotina</taxon>
        <taxon>Mucoromycetes</taxon>
        <taxon>Mucorales</taxon>
        <taxon>Cunninghamellaceae</taxon>
        <taxon>Absidia</taxon>
    </lineage>
</organism>
<dbReference type="InterPro" id="IPR038156">
    <property type="entry name" value="PCS_N_sf"/>
</dbReference>
<dbReference type="GO" id="GO:0046872">
    <property type="term" value="F:metal ion binding"/>
    <property type="evidence" value="ECO:0007669"/>
    <property type="project" value="UniProtKB-KW"/>
</dbReference>
<keyword evidence="2" id="KW-0104">Cadmium</keyword>
<name>A0A1X2IDN0_9FUNG</name>
<keyword evidence="7" id="KW-1185">Reference proteome</keyword>
<keyword evidence="3" id="KW-0808">Transferase</keyword>
<dbReference type="PROSITE" id="PS51443">
    <property type="entry name" value="PCS"/>
    <property type="match status" value="1"/>
</dbReference>
<dbReference type="EC" id="2.3.2.15" evidence="1"/>
<evidence type="ECO:0000256" key="3">
    <source>
        <dbReference type="ARBA" id="ARBA00022679"/>
    </source>
</evidence>
<dbReference type="Gene3D" id="3.90.70.30">
    <property type="entry name" value="Phytochelatin synthase, N-terminal domain"/>
    <property type="match status" value="1"/>
</dbReference>
<dbReference type="OrthoDB" id="448954at2759"/>
<evidence type="ECO:0000256" key="4">
    <source>
        <dbReference type="ARBA" id="ARBA00022723"/>
    </source>
</evidence>
<gene>
    <name evidence="6" type="ORF">BCR42DRAFT_417308</name>
</gene>
<evidence type="ECO:0000256" key="1">
    <source>
        <dbReference type="ARBA" id="ARBA00012468"/>
    </source>
</evidence>
<evidence type="ECO:0000313" key="6">
    <source>
        <dbReference type="EMBL" id="ORZ14620.1"/>
    </source>
</evidence>
<evidence type="ECO:0000256" key="2">
    <source>
        <dbReference type="ARBA" id="ARBA00022539"/>
    </source>
</evidence>
<dbReference type="AlphaFoldDB" id="A0A1X2IDN0"/>